<comment type="similarity">
    <text evidence="1">Belongs to the myoviridae tail sheath protein family.</text>
</comment>
<name>A0A8S4QM54_9NEOP</name>
<protein>
    <submittedName>
        <fullName evidence="5">Jg27276 protein</fullName>
    </submittedName>
</protein>
<feature type="domain" description="Tail sheath protein Gp18-like" evidence="4">
    <location>
        <begin position="553"/>
        <end position="612"/>
    </location>
</feature>
<sequence length="1029" mass="113689">MKEAIYQRIKDLAANSTPDQLAYLAKSLELIADKKAISNVVQMTEVKGIIDALQKRLKDLAANSTPDQLAYLAKALESIVDKSAVSEIVQMTDGKLKELLDSAKKHLTDLDNKKASSLAVISESEKQLLKRIDEKGTTNLSLLDTRKNANIAAINSISNSHKDGLKGLVEDFRAVNNVPPGSSIIGEIETRIENISNEVKTRDEQLKVSLINEIRKRNMVEPGSLPFLFGVLGRKNNYFGHGTFTTELGKWSSDITKTDYMLQLLAGSHTYNTDYVSFYRPRQLSFIEGSKGTFIYGELCTKSFSGSYDEIYYYPYAALGVVFVKNTTNVNINKTIEFVGSSYSSTEYGGAGLFVGTPDNTNSNKSSISKIVWKNVYQYMSSDSKLAGSGNVEIPAGKTVAILLYTSSYLYSRTQVSQEGGKIAQRNQEDIELELLQNAKFSALSNLHAYYDNYTHQYSGYSHQKSKSYEIQAKAAENILAAPESIDKKDAEIIEPLAKVRGISVVEMARIIQEKAKRAKKAIIKCEELVDIAEREIGEAKRARTVRTAKSSVIGVIGTAPDADGQKFPLNKPILIAGSLKEAAKLGQSGTLPSAINAIFSQIGATVVVIRVEEKVEETLSNVIGGVNEETGEYQGIQAFLSSESIVHVAPRILIAPQFTHQLPEIDGVNPVVSALISIAEKLRAIIVADGPNTNDEEAIKWRKSVGSSRVYVVDPWIKLFIEGKEKILPSSPFVAGLIAKIDSEQGFWHSPSNKEINGIVGTSRPIDFTLGNTNCRANHLNENEVTTIIHQNGYRLWGNRTCSNDSKWAFLSVRRTADLINDSLLRAHLWAVDRNITKTYIDDVIEGVTPCEWRNIVKGEREMLPKILKNFNVFVDGRGYAGKIDEVTLPKLTIKTEEYRAGGMDIPINIDMGMEKLEADFTFSEYDSELFRLFGLINNNAVSLTLRGGLQGSSDAESVVINLRGLFKELDFGNWKAAEKATLKCIIAANYYKLTIDGRELIEIDAENMIRKIDGVDQMTSMRTALGI</sequence>
<feature type="domain" description="Tail sheath protein subtilisin-like" evidence="3">
    <location>
        <begin position="645"/>
        <end position="803"/>
    </location>
</feature>
<gene>
    <name evidence="5" type="primary">jg27276</name>
    <name evidence="5" type="ORF">PAEG_LOCUS3200</name>
</gene>
<comment type="caution">
    <text evidence="5">The sequence shown here is derived from an EMBL/GenBank/DDBJ whole genome shotgun (WGS) entry which is preliminary data.</text>
</comment>
<dbReference type="Pfam" id="PF22671">
    <property type="entry name" value="Gp18_domIII_N"/>
    <property type="match status" value="1"/>
</dbReference>
<dbReference type="PANTHER" id="PTHR35861:SF1">
    <property type="entry name" value="PHAGE TAIL SHEATH PROTEIN"/>
    <property type="match status" value="1"/>
</dbReference>
<evidence type="ECO:0000256" key="1">
    <source>
        <dbReference type="ARBA" id="ARBA00008005"/>
    </source>
</evidence>
<evidence type="ECO:0000313" key="5">
    <source>
        <dbReference type="EMBL" id="CAH2211383.1"/>
    </source>
</evidence>
<organism evidence="5 6">
    <name type="scientific">Pararge aegeria aegeria</name>
    <dbReference type="NCBI Taxonomy" id="348720"/>
    <lineage>
        <taxon>Eukaryota</taxon>
        <taxon>Metazoa</taxon>
        <taxon>Ecdysozoa</taxon>
        <taxon>Arthropoda</taxon>
        <taxon>Hexapoda</taxon>
        <taxon>Insecta</taxon>
        <taxon>Pterygota</taxon>
        <taxon>Neoptera</taxon>
        <taxon>Endopterygota</taxon>
        <taxon>Lepidoptera</taxon>
        <taxon>Glossata</taxon>
        <taxon>Ditrysia</taxon>
        <taxon>Papilionoidea</taxon>
        <taxon>Nymphalidae</taxon>
        <taxon>Satyrinae</taxon>
        <taxon>Satyrini</taxon>
        <taxon>Parargina</taxon>
        <taxon>Pararge</taxon>
    </lineage>
</organism>
<evidence type="ECO:0000259" key="3">
    <source>
        <dbReference type="Pfam" id="PF04984"/>
    </source>
</evidence>
<keyword evidence="2" id="KW-0175">Coiled coil</keyword>
<dbReference type="PANTHER" id="PTHR35861">
    <property type="match status" value="1"/>
</dbReference>
<proteinExistence type="inferred from homology"/>
<dbReference type="InterPro" id="IPR035089">
    <property type="entry name" value="Phage_sheath_subtilisin"/>
</dbReference>
<dbReference type="InterPro" id="IPR052042">
    <property type="entry name" value="Tail_sheath_structural"/>
</dbReference>
<dbReference type="InterPro" id="IPR054564">
    <property type="entry name" value="Gp18_domIII_N"/>
</dbReference>
<dbReference type="InterPro" id="IPR006498">
    <property type="entry name" value="Tail_tube"/>
</dbReference>
<dbReference type="Pfam" id="PF04984">
    <property type="entry name" value="Phage_sheath_1"/>
    <property type="match status" value="1"/>
</dbReference>
<evidence type="ECO:0000256" key="2">
    <source>
        <dbReference type="SAM" id="Coils"/>
    </source>
</evidence>
<accession>A0A8S4QM54</accession>
<evidence type="ECO:0000259" key="4">
    <source>
        <dbReference type="Pfam" id="PF22671"/>
    </source>
</evidence>
<keyword evidence="6" id="KW-1185">Reference proteome</keyword>
<dbReference type="EMBL" id="CAKXAJ010010045">
    <property type="protein sequence ID" value="CAH2211383.1"/>
    <property type="molecule type" value="Genomic_DNA"/>
</dbReference>
<dbReference type="Gene3D" id="3.40.50.11780">
    <property type="match status" value="1"/>
</dbReference>
<dbReference type="OrthoDB" id="7295287at2759"/>
<evidence type="ECO:0000313" key="6">
    <source>
        <dbReference type="Proteomes" id="UP000838756"/>
    </source>
</evidence>
<dbReference type="AlphaFoldDB" id="A0A8S4QM54"/>
<dbReference type="Proteomes" id="UP000838756">
    <property type="component" value="Unassembled WGS sequence"/>
</dbReference>
<feature type="coiled-coil region" evidence="2">
    <location>
        <begin position="516"/>
        <end position="543"/>
    </location>
</feature>
<dbReference type="NCBIfam" id="TIGR01611">
    <property type="entry name" value="tail_tube"/>
    <property type="match status" value="1"/>
</dbReference>
<reference evidence="5" key="1">
    <citation type="submission" date="2022-03" db="EMBL/GenBank/DDBJ databases">
        <authorList>
            <person name="Lindestad O."/>
        </authorList>
    </citation>
    <scope>NUCLEOTIDE SEQUENCE</scope>
</reference>
<dbReference type="Pfam" id="PF04985">
    <property type="entry name" value="Phage_tube"/>
    <property type="match status" value="1"/>
</dbReference>